<dbReference type="Proteomes" id="UP000824242">
    <property type="component" value="Unassembled WGS sequence"/>
</dbReference>
<keyword evidence="1" id="KW-1133">Transmembrane helix</keyword>
<reference evidence="2" key="1">
    <citation type="submission" date="2020-10" db="EMBL/GenBank/DDBJ databases">
        <authorList>
            <person name="Gilroy R."/>
        </authorList>
    </citation>
    <scope>NUCLEOTIDE SEQUENCE</scope>
    <source>
        <strain evidence="2">ChiSxjej1B13-7958</strain>
    </source>
</reference>
<proteinExistence type="predicted"/>
<dbReference type="EMBL" id="DVGZ01000004">
    <property type="protein sequence ID" value="HIR46126.1"/>
    <property type="molecule type" value="Genomic_DNA"/>
</dbReference>
<evidence type="ECO:0000256" key="1">
    <source>
        <dbReference type="SAM" id="Phobius"/>
    </source>
</evidence>
<sequence>MRKESDGTPKRRLWLLLLLCFPVSLILLLLAQYAPGFAEWYATGPYVLLSRAGNFLTGLLPFSLAELLVVLLPLLALIWIAVQAARAVRSKENRGRTLADSGLRLLCAVGIVLLLFTTNCGINYSRSTFAQTCGLPVQDSSLEELETLCNSLKDKLNTLRPQMPEDENGVMELSSSFSSLSTDTQTAFDTLANEYPLLTSGYTGPKPVLLSRLMSWCNITGVFFPFTFEANVNTDVPDYSIPSTMCHELSHLRGFMREDEANFIGYLACCRSENTQLQYSGYMLAFIHVNNALYTADAERAGTIYAQLDSGVQRDLSANNAYWKQFEGPAAAISSAVNDAYLKANRQEEGVKSYGRMVDLLLAEQRAAAKEDF</sequence>
<evidence type="ECO:0000313" key="3">
    <source>
        <dbReference type="Proteomes" id="UP000824242"/>
    </source>
</evidence>
<protein>
    <submittedName>
        <fullName evidence="2">DUF3810 domain-containing protein</fullName>
    </submittedName>
</protein>
<evidence type="ECO:0000313" key="2">
    <source>
        <dbReference type="EMBL" id="HIR46126.1"/>
    </source>
</evidence>
<gene>
    <name evidence="2" type="ORF">IAB89_00480</name>
</gene>
<organism evidence="2 3">
    <name type="scientific">Candidatus Caccousia avicola</name>
    <dbReference type="NCBI Taxonomy" id="2840721"/>
    <lineage>
        <taxon>Bacteria</taxon>
        <taxon>Bacillati</taxon>
        <taxon>Bacillota</taxon>
        <taxon>Clostridia</taxon>
        <taxon>Eubacteriales</taxon>
        <taxon>Oscillospiraceae</taxon>
        <taxon>Oscillospiraceae incertae sedis</taxon>
        <taxon>Candidatus Caccousia</taxon>
    </lineage>
</organism>
<reference evidence="2" key="2">
    <citation type="journal article" date="2021" name="PeerJ">
        <title>Extensive microbial diversity within the chicken gut microbiome revealed by metagenomics and culture.</title>
        <authorList>
            <person name="Gilroy R."/>
            <person name="Ravi A."/>
            <person name="Getino M."/>
            <person name="Pursley I."/>
            <person name="Horton D.L."/>
            <person name="Alikhan N.F."/>
            <person name="Baker D."/>
            <person name="Gharbi K."/>
            <person name="Hall N."/>
            <person name="Watson M."/>
            <person name="Adriaenssens E.M."/>
            <person name="Foster-Nyarko E."/>
            <person name="Jarju S."/>
            <person name="Secka A."/>
            <person name="Antonio M."/>
            <person name="Oren A."/>
            <person name="Chaudhuri R.R."/>
            <person name="La Ragione R."/>
            <person name="Hildebrand F."/>
            <person name="Pallen M.J."/>
        </authorList>
    </citation>
    <scope>NUCLEOTIDE SEQUENCE</scope>
    <source>
        <strain evidence="2">ChiSxjej1B13-7958</strain>
    </source>
</reference>
<keyword evidence="1" id="KW-0812">Transmembrane</keyword>
<dbReference type="AlphaFoldDB" id="A0A9D1DD12"/>
<comment type="caution">
    <text evidence="2">The sequence shown here is derived from an EMBL/GenBank/DDBJ whole genome shotgun (WGS) entry which is preliminary data.</text>
</comment>
<dbReference type="Pfam" id="PF12725">
    <property type="entry name" value="DUF3810"/>
    <property type="match status" value="1"/>
</dbReference>
<keyword evidence="1" id="KW-0472">Membrane</keyword>
<dbReference type="InterPro" id="IPR024294">
    <property type="entry name" value="DUF3810"/>
</dbReference>
<name>A0A9D1DD12_9FIRM</name>
<accession>A0A9D1DD12</accession>
<feature type="transmembrane region" description="Helical" evidence="1">
    <location>
        <begin position="62"/>
        <end position="82"/>
    </location>
</feature>
<feature type="transmembrane region" description="Helical" evidence="1">
    <location>
        <begin position="103"/>
        <end position="124"/>
    </location>
</feature>